<dbReference type="PANTHER" id="PTHR30136">
    <property type="entry name" value="HELIX-TURN-HELIX TRANSCRIPTIONAL REGULATOR, ICLR FAMILY"/>
    <property type="match status" value="1"/>
</dbReference>
<gene>
    <name evidence="6" type="ORF">O4220_10130</name>
</gene>
<evidence type="ECO:0000256" key="3">
    <source>
        <dbReference type="ARBA" id="ARBA00023163"/>
    </source>
</evidence>
<dbReference type="EMBL" id="JAPWIJ010000004">
    <property type="protein sequence ID" value="MCZ4518875.1"/>
    <property type="molecule type" value="Genomic_DNA"/>
</dbReference>
<dbReference type="PROSITE" id="PS51078">
    <property type="entry name" value="ICLR_ED"/>
    <property type="match status" value="1"/>
</dbReference>
<accession>A0ABT4MEM1</accession>
<dbReference type="Pfam" id="PF01614">
    <property type="entry name" value="IclR_C"/>
    <property type="match status" value="1"/>
</dbReference>
<dbReference type="Proteomes" id="UP001081071">
    <property type="component" value="Unassembled WGS sequence"/>
</dbReference>
<proteinExistence type="predicted"/>
<dbReference type="InterPro" id="IPR050707">
    <property type="entry name" value="HTH_MetabolicPath_Reg"/>
</dbReference>
<dbReference type="Gene3D" id="3.30.450.40">
    <property type="match status" value="1"/>
</dbReference>
<dbReference type="PROSITE" id="PS51077">
    <property type="entry name" value="HTH_ICLR"/>
    <property type="match status" value="1"/>
</dbReference>
<dbReference type="SUPFAM" id="SSF46785">
    <property type="entry name" value="Winged helix' DNA-binding domain"/>
    <property type="match status" value="1"/>
</dbReference>
<dbReference type="CDD" id="cd00090">
    <property type="entry name" value="HTH_ARSR"/>
    <property type="match status" value="1"/>
</dbReference>
<sequence length="275" mass="29627">MTDAESTGFEKETPSILTKAFDVLNSFNQHERVMTLSQLARASGLPKSTVHRLLARLVELGALEHHRAGYKLGLGLLQLGATTPAAMLRDQAIPHLVALQRWSRQTVTFAVLREFDVVYLEKLAPSDSPSTLASIGGRLPANCTAIGKALLAYEDLDDLAGFLPLRLHQLTPHSITNADDFVEHLRIVRKEGIAREHDEAQIGLHGVAVPVMVNGLAVGAISITHGPNSPAGGQIDAALRDTTAQLSAELRSYLAAAPGRDRIVPRTLSDPPPWS</sequence>
<evidence type="ECO:0000256" key="1">
    <source>
        <dbReference type="ARBA" id="ARBA00023015"/>
    </source>
</evidence>
<feature type="domain" description="IclR-ED" evidence="5">
    <location>
        <begin position="75"/>
        <end position="252"/>
    </location>
</feature>
<name>A0ABT4MEM1_9NOCA</name>
<dbReference type="Pfam" id="PF09339">
    <property type="entry name" value="HTH_IclR"/>
    <property type="match status" value="1"/>
</dbReference>
<organism evidence="6 7">
    <name type="scientific">Rhodococcus ruber</name>
    <dbReference type="NCBI Taxonomy" id="1830"/>
    <lineage>
        <taxon>Bacteria</taxon>
        <taxon>Bacillati</taxon>
        <taxon>Actinomycetota</taxon>
        <taxon>Actinomycetes</taxon>
        <taxon>Mycobacteriales</taxon>
        <taxon>Nocardiaceae</taxon>
        <taxon>Rhodococcus</taxon>
    </lineage>
</organism>
<keyword evidence="1" id="KW-0805">Transcription regulation</keyword>
<dbReference type="InterPro" id="IPR005471">
    <property type="entry name" value="Tscrpt_reg_IclR_N"/>
</dbReference>
<dbReference type="PANTHER" id="PTHR30136:SF24">
    <property type="entry name" value="HTH-TYPE TRANSCRIPTIONAL REPRESSOR ALLR"/>
    <property type="match status" value="1"/>
</dbReference>
<evidence type="ECO:0000256" key="2">
    <source>
        <dbReference type="ARBA" id="ARBA00023125"/>
    </source>
</evidence>
<protein>
    <submittedName>
        <fullName evidence="6">IclR family transcriptional regulator</fullName>
    </submittedName>
</protein>
<comment type="caution">
    <text evidence="6">The sequence shown here is derived from an EMBL/GenBank/DDBJ whole genome shotgun (WGS) entry which is preliminary data.</text>
</comment>
<dbReference type="SMART" id="SM00346">
    <property type="entry name" value="HTH_ICLR"/>
    <property type="match status" value="1"/>
</dbReference>
<evidence type="ECO:0000259" key="4">
    <source>
        <dbReference type="PROSITE" id="PS51077"/>
    </source>
</evidence>
<dbReference type="InterPro" id="IPR014757">
    <property type="entry name" value="Tscrpt_reg_IclR_C"/>
</dbReference>
<dbReference type="InterPro" id="IPR011991">
    <property type="entry name" value="ArsR-like_HTH"/>
</dbReference>
<keyword evidence="7" id="KW-1185">Reference proteome</keyword>
<dbReference type="RefSeq" id="WP_269603731.1">
    <property type="nucleotide sequence ID" value="NZ_JAPWIJ010000004.1"/>
</dbReference>
<dbReference type="InterPro" id="IPR029016">
    <property type="entry name" value="GAF-like_dom_sf"/>
</dbReference>
<dbReference type="Gene3D" id="1.10.10.10">
    <property type="entry name" value="Winged helix-like DNA-binding domain superfamily/Winged helix DNA-binding domain"/>
    <property type="match status" value="1"/>
</dbReference>
<keyword evidence="2" id="KW-0238">DNA-binding</keyword>
<keyword evidence="3" id="KW-0804">Transcription</keyword>
<evidence type="ECO:0000313" key="7">
    <source>
        <dbReference type="Proteomes" id="UP001081071"/>
    </source>
</evidence>
<dbReference type="InterPro" id="IPR036390">
    <property type="entry name" value="WH_DNA-bd_sf"/>
</dbReference>
<reference evidence="6" key="1">
    <citation type="submission" date="2022-12" db="EMBL/GenBank/DDBJ databases">
        <authorList>
            <person name="Krivoruchko A.V."/>
            <person name="Elkin A."/>
        </authorList>
    </citation>
    <scope>NUCLEOTIDE SEQUENCE</scope>
    <source>
        <strain evidence="6">IEGM 1391</strain>
    </source>
</reference>
<dbReference type="InterPro" id="IPR036388">
    <property type="entry name" value="WH-like_DNA-bd_sf"/>
</dbReference>
<feature type="domain" description="HTH iclR-type" evidence="4">
    <location>
        <begin position="14"/>
        <end position="74"/>
    </location>
</feature>
<evidence type="ECO:0000313" key="6">
    <source>
        <dbReference type="EMBL" id="MCZ4518875.1"/>
    </source>
</evidence>
<dbReference type="SUPFAM" id="SSF55781">
    <property type="entry name" value="GAF domain-like"/>
    <property type="match status" value="1"/>
</dbReference>
<evidence type="ECO:0000259" key="5">
    <source>
        <dbReference type="PROSITE" id="PS51078"/>
    </source>
</evidence>